<dbReference type="Pfam" id="PF00378">
    <property type="entry name" value="ECH_1"/>
    <property type="match status" value="1"/>
</dbReference>
<dbReference type="InterPro" id="IPR006176">
    <property type="entry name" value="3-OHacyl-CoA_DH_NAD-bd"/>
</dbReference>
<dbReference type="Pfam" id="PF00725">
    <property type="entry name" value="3HCDH"/>
    <property type="match status" value="2"/>
</dbReference>
<proteinExistence type="inferred from homology"/>
<dbReference type="SUPFAM" id="SSF52096">
    <property type="entry name" value="ClpP/crotonase"/>
    <property type="match status" value="1"/>
</dbReference>
<dbReference type="InterPro" id="IPR008927">
    <property type="entry name" value="6-PGluconate_DH-like_C_sf"/>
</dbReference>
<gene>
    <name evidence="11" type="ORF">C6I21_08485</name>
</gene>
<dbReference type="GO" id="GO:0003857">
    <property type="term" value="F:(3S)-3-hydroxyacyl-CoA dehydrogenase (NAD+) activity"/>
    <property type="evidence" value="ECO:0007669"/>
    <property type="project" value="UniProtKB-EC"/>
</dbReference>
<evidence type="ECO:0000259" key="9">
    <source>
        <dbReference type="Pfam" id="PF00725"/>
    </source>
</evidence>
<evidence type="ECO:0000256" key="5">
    <source>
        <dbReference type="ARBA" id="ARBA00023002"/>
    </source>
</evidence>
<comment type="caution">
    <text evidence="11">The sequence shown here is derived from an EMBL/GenBank/DDBJ whole genome shotgun (WGS) entry which is preliminary data.</text>
</comment>
<dbReference type="RefSeq" id="WP_105959024.1">
    <property type="nucleotide sequence ID" value="NZ_PVNS01000007.1"/>
</dbReference>
<evidence type="ECO:0000256" key="4">
    <source>
        <dbReference type="ARBA" id="ARBA00022963"/>
    </source>
</evidence>
<dbReference type="EMBL" id="PVNS01000007">
    <property type="protein sequence ID" value="PRO65555.1"/>
    <property type="molecule type" value="Genomic_DNA"/>
</dbReference>
<dbReference type="InterPro" id="IPR036291">
    <property type="entry name" value="NAD(P)-bd_dom_sf"/>
</dbReference>
<comment type="catalytic activity">
    <reaction evidence="8">
        <text>a (3S)-3-hydroxyacyl-CoA + NAD(+) = a 3-oxoacyl-CoA + NADH + H(+)</text>
        <dbReference type="Rhea" id="RHEA:22432"/>
        <dbReference type="ChEBI" id="CHEBI:15378"/>
        <dbReference type="ChEBI" id="CHEBI:57318"/>
        <dbReference type="ChEBI" id="CHEBI:57540"/>
        <dbReference type="ChEBI" id="CHEBI:57945"/>
        <dbReference type="ChEBI" id="CHEBI:90726"/>
        <dbReference type="EC" id="1.1.1.35"/>
    </reaction>
</comment>
<dbReference type="Proteomes" id="UP000243650">
    <property type="component" value="Unassembled WGS sequence"/>
</dbReference>
<dbReference type="PANTHER" id="PTHR48075">
    <property type="entry name" value="3-HYDROXYACYL-COA DEHYDROGENASE FAMILY PROTEIN"/>
    <property type="match status" value="1"/>
</dbReference>
<dbReference type="PANTHER" id="PTHR48075:SF7">
    <property type="entry name" value="3-HYDROXYACYL-COA DEHYDROGENASE-RELATED"/>
    <property type="match status" value="1"/>
</dbReference>
<feature type="domain" description="3-hydroxyacyl-CoA dehydrogenase C-terminal" evidence="9">
    <location>
        <begin position="209"/>
        <end position="307"/>
    </location>
</feature>
<evidence type="ECO:0000259" key="10">
    <source>
        <dbReference type="Pfam" id="PF02737"/>
    </source>
</evidence>
<dbReference type="Pfam" id="PF02737">
    <property type="entry name" value="3HCDH_N"/>
    <property type="match status" value="1"/>
</dbReference>
<dbReference type="CDD" id="cd06558">
    <property type="entry name" value="crotonase-like"/>
    <property type="match status" value="1"/>
</dbReference>
<keyword evidence="6" id="KW-0520">NAD</keyword>
<evidence type="ECO:0000313" key="11">
    <source>
        <dbReference type="EMBL" id="PRO65555.1"/>
    </source>
</evidence>
<feature type="domain" description="3-hydroxyacyl-CoA dehydrogenase NAD binding" evidence="10">
    <location>
        <begin position="7"/>
        <end position="206"/>
    </location>
</feature>
<evidence type="ECO:0000256" key="6">
    <source>
        <dbReference type="ARBA" id="ARBA00023027"/>
    </source>
</evidence>
<dbReference type="OrthoDB" id="9771883at2"/>
<dbReference type="Gene3D" id="1.10.1040.50">
    <property type="match status" value="1"/>
</dbReference>
<dbReference type="GO" id="GO:0070403">
    <property type="term" value="F:NAD+ binding"/>
    <property type="evidence" value="ECO:0007669"/>
    <property type="project" value="InterPro"/>
</dbReference>
<dbReference type="GO" id="GO:0006635">
    <property type="term" value="P:fatty acid beta-oxidation"/>
    <property type="evidence" value="ECO:0007669"/>
    <property type="project" value="UniProtKB-UniPathway"/>
</dbReference>
<keyword evidence="5" id="KW-0560">Oxidoreductase</keyword>
<dbReference type="InterPro" id="IPR029045">
    <property type="entry name" value="ClpP/crotonase-like_dom_sf"/>
</dbReference>
<keyword evidence="12" id="KW-1185">Reference proteome</keyword>
<evidence type="ECO:0000256" key="3">
    <source>
        <dbReference type="ARBA" id="ARBA00022832"/>
    </source>
</evidence>
<dbReference type="Gene3D" id="3.90.226.10">
    <property type="entry name" value="2-enoyl-CoA Hydratase, Chain A, domain 1"/>
    <property type="match status" value="1"/>
</dbReference>
<reference evidence="11 12" key="1">
    <citation type="submission" date="2018-03" db="EMBL/GenBank/DDBJ databases">
        <title>Bacillus urumqiensis sp. nov., a moderately haloalkaliphilic bacterium isolated from a salt lake.</title>
        <authorList>
            <person name="Zhao B."/>
            <person name="Liao Z."/>
        </authorList>
    </citation>
    <scope>NUCLEOTIDE SEQUENCE [LARGE SCALE GENOMIC DNA]</scope>
    <source>
        <strain evidence="11 12">BZ-SZ-XJ18</strain>
    </source>
</reference>
<sequence length="796" mass="88095">MARHIKKAAVIGSGIMGSGIAAHLANIGIPVLLLDIVPKDAQDEAVSGTTAVLERKKARNALAEGAVKQLHKQKPAPLARKENADLIEPGNLEDDLHRLEEADWIIEVVVENLEVKKKVFAQVEEYRKPGSLVTSNTSGISIEAMAEGRSEDFQRHFLGTHFFNPPRYLKLLEVIPTKHTDADVVQFMKRFGEDVLGKGVVLAKDTPNFIANRIGTFGLLVTVQEMLKGGYSVGEVDSVTGPALGRPKSATFRTLDVVGLDTFMHVAKNVYDQVDGAEQQVFDPPSFMKKMVEENRLGSKSGRGFYEKRRGEKGSEIYQLNYETFEYEPKTKLKAASVQQSKQAKSKKEALQILAYADDRAGTLVWNVLKKTLLYSAEKTYETAESIRDVDLAMKWGFGWEMGPFETWDALGVEKAAARMKKEGDILPDWVETMLEKGFTHFYQGFGEYYHDGAYVKAPVNEKVINLKSVKKSEGVIMKNAGASLIDIGDDVAVLEFTSPNNSIGLDVMQMINKSITEVETNYRGLVINNQGKNFCVGANLMMLLMEAQDMNFPEIDLVVRQFQQSMAAIRYSEKPVVTAPFQMTLGGGTEVSLPSAGLQASMETYMGLVETGVGLIPGGGGNKELYLRHVERIPEGMDVDLMKAANLTFETIAMAQVSTSAHEAQKLGFIRPQDHISINDDHLLHDAKQQVLHLDAQGYRAPKRSRIPVVGERGYAAMLLGAKTMKFGGMVSDHDLKIAEKLAFVLAGGRVPYKTEVDEQYLLDLEREAFLSLIGEPKTQQRMQHMLSKGKPLRN</sequence>
<evidence type="ECO:0000256" key="7">
    <source>
        <dbReference type="ARBA" id="ARBA00023098"/>
    </source>
</evidence>
<dbReference type="AlphaFoldDB" id="A0A2P6MGZ3"/>
<dbReference type="UniPathway" id="UPA00659"/>
<feature type="domain" description="3-hydroxyacyl-CoA dehydrogenase C-terminal" evidence="9">
    <location>
        <begin position="381"/>
        <end position="421"/>
    </location>
</feature>
<keyword evidence="3" id="KW-0276">Fatty acid metabolism</keyword>
<name>A0A2P6MGZ3_ALKUR</name>
<dbReference type="InterPro" id="IPR001753">
    <property type="entry name" value="Enoyl-CoA_hydra/iso"/>
</dbReference>
<comment type="pathway">
    <text evidence="1">Lipid metabolism; fatty acid beta-oxidation.</text>
</comment>
<keyword evidence="7" id="KW-0443">Lipid metabolism</keyword>
<evidence type="ECO:0000313" key="12">
    <source>
        <dbReference type="Proteomes" id="UP000243650"/>
    </source>
</evidence>
<comment type="similarity">
    <text evidence="2">Belongs to the 3-hydroxyacyl-CoA dehydrogenase family.</text>
</comment>
<evidence type="ECO:0000256" key="1">
    <source>
        <dbReference type="ARBA" id="ARBA00005005"/>
    </source>
</evidence>
<dbReference type="InterPro" id="IPR006108">
    <property type="entry name" value="3HC_DH_C"/>
</dbReference>
<keyword evidence="4" id="KW-0442">Lipid degradation</keyword>
<evidence type="ECO:0000256" key="8">
    <source>
        <dbReference type="ARBA" id="ARBA00049556"/>
    </source>
</evidence>
<evidence type="ECO:0000256" key="2">
    <source>
        <dbReference type="ARBA" id="ARBA00009463"/>
    </source>
</evidence>
<dbReference type="SUPFAM" id="SSF48179">
    <property type="entry name" value="6-phosphogluconate dehydrogenase C-terminal domain-like"/>
    <property type="match status" value="2"/>
</dbReference>
<organism evidence="11 12">
    <name type="scientific">Alkalicoccus urumqiensis</name>
    <name type="common">Bacillus urumqiensis</name>
    <dbReference type="NCBI Taxonomy" id="1548213"/>
    <lineage>
        <taxon>Bacteria</taxon>
        <taxon>Bacillati</taxon>
        <taxon>Bacillota</taxon>
        <taxon>Bacilli</taxon>
        <taxon>Bacillales</taxon>
        <taxon>Bacillaceae</taxon>
        <taxon>Alkalicoccus</taxon>
    </lineage>
</organism>
<protein>
    <submittedName>
        <fullName evidence="11">3-hydroxyacyl-CoA dehydrogenase</fullName>
    </submittedName>
</protein>
<dbReference type="SUPFAM" id="SSF51735">
    <property type="entry name" value="NAD(P)-binding Rossmann-fold domains"/>
    <property type="match status" value="1"/>
</dbReference>
<accession>A0A2P6MGZ3</accession>
<dbReference type="Gene3D" id="3.40.50.720">
    <property type="entry name" value="NAD(P)-binding Rossmann-like Domain"/>
    <property type="match status" value="1"/>
</dbReference>